<dbReference type="AlphaFoldDB" id="A0A412IMS5"/>
<dbReference type="Proteomes" id="UP000283341">
    <property type="component" value="Unassembled WGS sequence"/>
</dbReference>
<evidence type="ECO:0000313" key="1">
    <source>
        <dbReference type="EMBL" id="RGS39262.1"/>
    </source>
</evidence>
<gene>
    <name evidence="1" type="ORF">DWX97_04920</name>
</gene>
<sequence>MSLFTSCGDDDETLAPVEGKWNLSPIVTDDGSYVSGPLELIWTGNATIDIGLGVPLPVADIAPTIEGFANAYVCPVLTDFILKEGNFTATINGVNLSANGLVSYKLSGNNQVLLMLNLSGIIEKISGSGVAIDPSVVTAILGGLSEDLTAMIANGIPVNYNIGADNNSAVFFIDKSLISKLAPLMPIIANLLPSDDEMLVMVKPILNDFPNLLTKTDELKISLKVIRETVQ</sequence>
<comment type="caution">
    <text evidence="1">The sequence shown here is derived from an EMBL/GenBank/DDBJ whole genome shotgun (WGS) entry which is preliminary data.</text>
</comment>
<accession>A0A412IMS5</accession>
<protein>
    <submittedName>
        <fullName evidence="1">Uncharacterized protein</fullName>
    </submittedName>
</protein>
<organism evidence="1 2">
    <name type="scientific">Bacteroides cellulosilyticus</name>
    <dbReference type="NCBI Taxonomy" id="246787"/>
    <lineage>
        <taxon>Bacteria</taxon>
        <taxon>Pseudomonadati</taxon>
        <taxon>Bacteroidota</taxon>
        <taxon>Bacteroidia</taxon>
        <taxon>Bacteroidales</taxon>
        <taxon>Bacteroidaceae</taxon>
        <taxon>Bacteroides</taxon>
    </lineage>
</organism>
<dbReference type="EMBL" id="QRVJ01000002">
    <property type="protein sequence ID" value="RGS39262.1"/>
    <property type="molecule type" value="Genomic_DNA"/>
</dbReference>
<evidence type="ECO:0000313" key="2">
    <source>
        <dbReference type="Proteomes" id="UP000283341"/>
    </source>
</evidence>
<name>A0A412IMS5_9BACE</name>
<reference evidence="1 2" key="1">
    <citation type="submission" date="2018-08" db="EMBL/GenBank/DDBJ databases">
        <title>A genome reference for cultivated species of the human gut microbiota.</title>
        <authorList>
            <person name="Zou Y."/>
            <person name="Xue W."/>
            <person name="Luo G."/>
        </authorList>
    </citation>
    <scope>NUCLEOTIDE SEQUENCE [LARGE SCALE GENOMIC DNA]</scope>
    <source>
        <strain evidence="1 2">AF22-3AC</strain>
    </source>
</reference>
<proteinExistence type="predicted"/>